<feature type="region of interest" description="Disordered" evidence="7">
    <location>
        <begin position="1"/>
        <end position="34"/>
    </location>
</feature>
<evidence type="ECO:0000313" key="10">
    <source>
        <dbReference type="Proteomes" id="UP000289886"/>
    </source>
</evidence>
<dbReference type="GO" id="GO:0016020">
    <property type="term" value="C:membrane"/>
    <property type="evidence" value="ECO:0007669"/>
    <property type="project" value="UniProtKB-SubCell"/>
</dbReference>
<organism evidence="9 10">
    <name type="scientific">Acipenser ruthenus</name>
    <name type="common">Sterlet sturgeon</name>
    <dbReference type="NCBI Taxonomy" id="7906"/>
    <lineage>
        <taxon>Eukaryota</taxon>
        <taxon>Metazoa</taxon>
        <taxon>Chordata</taxon>
        <taxon>Craniata</taxon>
        <taxon>Vertebrata</taxon>
        <taxon>Euteleostomi</taxon>
        <taxon>Actinopterygii</taxon>
        <taxon>Chondrostei</taxon>
        <taxon>Acipenseriformes</taxon>
        <taxon>Acipenseridae</taxon>
        <taxon>Acipenser</taxon>
    </lineage>
</organism>
<dbReference type="AlphaFoldDB" id="A0A444V234"/>
<evidence type="ECO:0000256" key="4">
    <source>
        <dbReference type="ARBA" id="ARBA00022989"/>
    </source>
</evidence>
<evidence type="ECO:0000256" key="3">
    <source>
        <dbReference type="ARBA" id="ARBA00022729"/>
    </source>
</evidence>
<feature type="region of interest" description="Disordered" evidence="7">
    <location>
        <begin position="77"/>
        <end position="107"/>
    </location>
</feature>
<dbReference type="PANTHER" id="PTHR31870:SF2">
    <property type="entry name" value="CHROMOSOME 11 OPEN READING FRAME 87"/>
    <property type="match status" value="1"/>
</dbReference>
<sequence length="107" mass="11571">MRPKVLRSSLPMPWSTSSSQASVPSANYTGEAGVSTHAEDSSSSIIALVVVLTLTFAIIMTSLVTFYCHKSELRAKKQKKAQEEYEKDHEKSNKQQSTAAGGGLLNP</sequence>
<evidence type="ECO:0000256" key="7">
    <source>
        <dbReference type="SAM" id="MobiDB-lite"/>
    </source>
</evidence>
<comment type="subcellular location">
    <subcellularLocation>
        <location evidence="1">Membrane</location>
        <topology evidence="1">Single-pass type I membrane protein</topology>
    </subcellularLocation>
</comment>
<keyword evidence="5 8" id="KW-0472">Membrane</keyword>
<protein>
    <submittedName>
        <fullName evidence="9">Uncharacterized protein</fullName>
    </submittedName>
</protein>
<feature type="compositionally biased region" description="Low complexity" evidence="7">
    <location>
        <begin position="8"/>
        <end position="25"/>
    </location>
</feature>
<reference evidence="9 10" key="1">
    <citation type="submission" date="2019-01" db="EMBL/GenBank/DDBJ databases">
        <title>Draft Genome and Complete Hox-Cluster Characterization of the Sterlet Sturgeon (Acipenser ruthenus).</title>
        <authorList>
            <person name="Wei Q."/>
        </authorList>
    </citation>
    <scope>NUCLEOTIDE SEQUENCE [LARGE SCALE GENOMIC DNA]</scope>
    <source>
        <strain evidence="9">WHYD16114868_AA</strain>
        <tissue evidence="9">Blood</tissue>
    </source>
</reference>
<dbReference type="EMBL" id="SCEB01003405">
    <property type="protein sequence ID" value="RXM94418.1"/>
    <property type="molecule type" value="Genomic_DNA"/>
</dbReference>
<evidence type="ECO:0000256" key="6">
    <source>
        <dbReference type="ARBA" id="ARBA00023180"/>
    </source>
</evidence>
<evidence type="ECO:0000256" key="5">
    <source>
        <dbReference type="ARBA" id="ARBA00023136"/>
    </source>
</evidence>
<evidence type="ECO:0000256" key="1">
    <source>
        <dbReference type="ARBA" id="ARBA00004479"/>
    </source>
</evidence>
<dbReference type="PANTHER" id="PTHR31870">
    <property type="entry name" value="SI:DKEY-183I3.9-RELATED"/>
    <property type="match status" value="1"/>
</dbReference>
<keyword evidence="3" id="KW-0732">Signal</keyword>
<keyword evidence="10" id="KW-1185">Reference proteome</keyword>
<keyword evidence="4 8" id="KW-1133">Transmembrane helix</keyword>
<gene>
    <name evidence="9" type="ORF">EOD39_18014</name>
</gene>
<feature type="transmembrane region" description="Helical" evidence="8">
    <location>
        <begin position="45"/>
        <end position="68"/>
    </location>
</feature>
<dbReference type="Proteomes" id="UP000289886">
    <property type="component" value="Unassembled WGS sequence"/>
</dbReference>
<keyword evidence="6" id="KW-0325">Glycoprotein</keyword>
<dbReference type="InterPro" id="IPR037670">
    <property type="entry name" value="C11orf87"/>
</dbReference>
<comment type="caution">
    <text evidence="9">The sequence shown here is derived from an EMBL/GenBank/DDBJ whole genome shotgun (WGS) entry which is preliminary data.</text>
</comment>
<evidence type="ECO:0000313" key="9">
    <source>
        <dbReference type="EMBL" id="RXM94418.1"/>
    </source>
</evidence>
<feature type="compositionally biased region" description="Basic and acidic residues" evidence="7">
    <location>
        <begin position="77"/>
        <end position="93"/>
    </location>
</feature>
<evidence type="ECO:0000256" key="2">
    <source>
        <dbReference type="ARBA" id="ARBA00022692"/>
    </source>
</evidence>
<keyword evidence="2 8" id="KW-0812">Transmembrane</keyword>
<evidence type="ECO:0000256" key="8">
    <source>
        <dbReference type="SAM" id="Phobius"/>
    </source>
</evidence>
<name>A0A444V234_ACIRT</name>
<accession>A0A444V234</accession>
<proteinExistence type="predicted"/>